<name>A0A9D4EIT8_DREPO</name>
<protein>
    <submittedName>
        <fullName evidence="2">Uncharacterized protein</fullName>
    </submittedName>
</protein>
<proteinExistence type="predicted"/>
<reference evidence="2" key="2">
    <citation type="submission" date="2020-11" db="EMBL/GenBank/DDBJ databases">
        <authorList>
            <person name="McCartney M.A."/>
            <person name="Auch B."/>
            <person name="Kono T."/>
            <person name="Mallez S."/>
            <person name="Becker A."/>
            <person name="Gohl D.M."/>
            <person name="Silverstein K.A.T."/>
            <person name="Koren S."/>
            <person name="Bechman K.B."/>
            <person name="Herman A."/>
            <person name="Abrahante J.E."/>
            <person name="Garbe J."/>
        </authorList>
    </citation>
    <scope>NUCLEOTIDE SEQUENCE</scope>
    <source>
        <strain evidence="2">Duluth1</strain>
        <tissue evidence="2">Whole animal</tissue>
    </source>
</reference>
<dbReference type="AlphaFoldDB" id="A0A9D4EIT8"/>
<reference evidence="2" key="1">
    <citation type="journal article" date="2019" name="bioRxiv">
        <title>The Genome of the Zebra Mussel, Dreissena polymorpha: A Resource for Invasive Species Research.</title>
        <authorList>
            <person name="McCartney M.A."/>
            <person name="Auch B."/>
            <person name="Kono T."/>
            <person name="Mallez S."/>
            <person name="Zhang Y."/>
            <person name="Obille A."/>
            <person name="Becker A."/>
            <person name="Abrahante J.E."/>
            <person name="Garbe J."/>
            <person name="Badalamenti J.P."/>
            <person name="Herman A."/>
            <person name="Mangelson H."/>
            <person name="Liachko I."/>
            <person name="Sullivan S."/>
            <person name="Sone E.D."/>
            <person name="Koren S."/>
            <person name="Silverstein K.A.T."/>
            <person name="Beckman K.B."/>
            <person name="Gohl D.M."/>
        </authorList>
    </citation>
    <scope>NUCLEOTIDE SEQUENCE</scope>
    <source>
        <strain evidence="2">Duluth1</strain>
        <tissue evidence="2">Whole animal</tissue>
    </source>
</reference>
<evidence type="ECO:0000313" key="3">
    <source>
        <dbReference type="Proteomes" id="UP000828390"/>
    </source>
</evidence>
<feature type="compositionally biased region" description="Basic and acidic residues" evidence="1">
    <location>
        <begin position="7"/>
        <end position="31"/>
    </location>
</feature>
<comment type="caution">
    <text evidence="2">The sequence shown here is derived from an EMBL/GenBank/DDBJ whole genome shotgun (WGS) entry which is preliminary data.</text>
</comment>
<sequence>MLQSMMKKMEELERKIEDVKRERKTTEHGSSDYENWQGTSYNRGYRRNQGYFQYSGYGRNRVDYGQGREEVQIEGPTTIHSTNLWKTYQIAKVNTRVR</sequence>
<keyword evidence="3" id="KW-1185">Reference proteome</keyword>
<dbReference type="Proteomes" id="UP000828390">
    <property type="component" value="Unassembled WGS sequence"/>
</dbReference>
<dbReference type="EMBL" id="JAIWYP010000008">
    <property type="protein sequence ID" value="KAH3780044.1"/>
    <property type="molecule type" value="Genomic_DNA"/>
</dbReference>
<evidence type="ECO:0000256" key="1">
    <source>
        <dbReference type="SAM" id="MobiDB-lite"/>
    </source>
</evidence>
<accession>A0A9D4EIT8</accession>
<organism evidence="2 3">
    <name type="scientific">Dreissena polymorpha</name>
    <name type="common">Zebra mussel</name>
    <name type="synonym">Mytilus polymorpha</name>
    <dbReference type="NCBI Taxonomy" id="45954"/>
    <lineage>
        <taxon>Eukaryota</taxon>
        <taxon>Metazoa</taxon>
        <taxon>Spiralia</taxon>
        <taxon>Lophotrochozoa</taxon>
        <taxon>Mollusca</taxon>
        <taxon>Bivalvia</taxon>
        <taxon>Autobranchia</taxon>
        <taxon>Heteroconchia</taxon>
        <taxon>Euheterodonta</taxon>
        <taxon>Imparidentia</taxon>
        <taxon>Neoheterodontei</taxon>
        <taxon>Myida</taxon>
        <taxon>Dreissenoidea</taxon>
        <taxon>Dreissenidae</taxon>
        <taxon>Dreissena</taxon>
    </lineage>
</organism>
<gene>
    <name evidence="2" type="ORF">DPMN_157854</name>
</gene>
<feature type="region of interest" description="Disordered" evidence="1">
    <location>
        <begin position="1"/>
        <end position="40"/>
    </location>
</feature>
<evidence type="ECO:0000313" key="2">
    <source>
        <dbReference type="EMBL" id="KAH3780044.1"/>
    </source>
</evidence>